<keyword evidence="2" id="KW-0904">Protein phosphatase</keyword>
<keyword evidence="1" id="KW-0378">Hydrolase</keyword>
<dbReference type="GO" id="GO:0005634">
    <property type="term" value="C:nucleus"/>
    <property type="evidence" value="ECO:0007669"/>
    <property type="project" value="GOC"/>
</dbReference>
<dbReference type="PROSITE" id="PS50056">
    <property type="entry name" value="TYR_PHOSPHATASE_2"/>
    <property type="match status" value="1"/>
</dbReference>
<dbReference type="OrthoDB" id="273181at2759"/>
<gene>
    <name evidence="5" type="ORF">PAXINDRAFT_156809</name>
</gene>
<evidence type="ECO:0000259" key="3">
    <source>
        <dbReference type="PROSITE" id="PS50054"/>
    </source>
</evidence>
<dbReference type="InterPro" id="IPR000340">
    <property type="entry name" value="Dual-sp_phosphatase_cat-dom"/>
</dbReference>
<feature type="domain" description="Tyrosine-protein phosphatase" evidence="3">
    <location>
        <begin position="160"/>
        <end position="347"/>
    </location>
</feature>
<dbReference type="InterPro" id="IPR000387">
    <property type="entry name" value="Tyr_Pase_dom"/>
</dbReference>
<dbReference type="InterPro" id="IPR016130">
    <property type="entry name" value="Tyr_Pase_AS"/>
</dbReference>
<evidence type="ECO:0000313" key="6">
    <source>
        <dbReference type="Proteomes" id="UP000053647"/>
    </source>
</evidence>
<accession>A0A0C9TZX0</accession>
<evidence type="ECO:0000259" key="4">
    <source>
        <dbReference type="PROSITE" id="PS50056"/>
    </source>
</evidence>
<feature type="domain" description="Tyrosine specific protein phosphatases" evidence="4">
    <location>
        <begin position="283"/>
        <end position="325"/>
    </location>
</feature>
<evidence type="ECO:0000256" key="2">
    <source>
        <dbReference type="ARBA" id="ARBA00022912"/>
    </source>
</evidence>
<dbReference type="Pfam" id="PF00782">
    <property type="entry name" value="DSPc"/>
    <property type="match status" value="1"/>
</dbReference>
<reference evidence="6" key="2">
    <citation type="submission" date="2015-01" db="EMBL/GenBank/DDBJ databases">
        <title>Evolutionary Origins and Diversification of the Mycorrhizal Mutualists.</title>
        <authorList>
            <consortium name="DOE Joint Genome Institute"/>
            <consortium name="Mycorrhizal Genomics Consortium"/>
            <person name="Kohler A."/>
            <person name="Kuo A."/>
            <person name="Nagy L.G."/>
            <person name="Floudas D."/>
            <person name="Copeland A."/>
            <person name="Barry K.W."/>
            <person name="Cichocki N."/>
            <person name="Veneault-Fourrey C."/>
            <person name="LaButti K."/>
            <person name="Lindquist E.A."/>
            <person name="Lipzen A."/>
            <person name="Lundell T."/>
            <person name="Morin E."/>
            <person name="Murat C."/>
            <person name="Riley R."/>
            <person name="Ohm R."/>
            <person name="Sun H."/>
            <person name="Tunlid A."/>
            <person name="Henrissat B."/>
            <person name="Grigoriev I.V."/>
            <person name="Hibbett D.S."/>
            <person name="Martin F."/>
        </authorList>
    </citation>
    <scope>NUCLEOTIDE SEQUENCE [LARGE SCALE GENOMIC DNA]</scope>
    <source>
        <strain evidence="6">ATCC 200175</strain>
    </source>
</reference>
<dbReference type="GO" id="GO:0033260">
    <property type="term" value="P:nuclear DNA replication"/>
    <property type="evidence" value="ECO:0007669"/>
    <property type="project" value="TreeGrafter"/>
</dbReference>
<dbReference type="SMART" id="SM00195">
    <property type="entry name" value="DSPc"/>
    <property type="match status" value="1"/>
</dbReference>
<evidence type="ECO:0000313" key="5">
    <source>
        <dbReference type="EMBL" id="KIJ12866.1"/>
    </source>
</evidence>
<dbReference type="PROSITE" id="PS50054">
    <property type="entry name" value="TYR_PHOSPHATASE_DUAL"/>
    <property type="match status" value="1"/>
</dbReference>
<keyword evidence="6" id="KW-1185">Reference proteome</keyword>
<protein>
    <submittedName>
        <fullName evidence="5">Uncharacterized protein</fullName>
    </submittedName>
</protein>
<evidence type="ECO:0000256" key="1">
    <source>
        <dbReference type="ARBA" id="ARBA00022801"/>
    </source>
</evidence>
<proteinExistence type="predicted"/>
<dbReference type="InterPro" id="IPR053239">
    <property type="entry name" value="Dual_spec_PTase"/>
</dbReference>
<reference evidence="5 6" key="1">
    <citation type="submission" date="2014-06" db="EMBL/GenBank/DDBJ databases">
        <authorList>
            <consortium name="DOE Joint Genome Institute"/>
            <person name="Kuo A."/>
            <person name="Kohler A."/>
            <person name="Nagy L.G."/>
            <person name="Floudas D."/>
            <person name="Copeland A."/>
            <person name="Barry K.W."/>
            <person name="Cichocki N."/>
            <person name="Veneault-Fourrey C."/>
            <person name="LaButti K."/>
            <person name="Lindquist E.A."/>
            <person name="Lipzen A."/>
            <person name="Lundell T."/>
            <person name="Morin E."/>
            <person name="Murat C."/>
            <person name="Sun H."/>
            <person name="Tunlid A."/>
            <person name="Henrissat B."/>
            <person name="Grigoriev I.V."/>
            <person name="Hibbett D.S."/>
            <person name="Martin F."/>
            <person name="Nordberg H.P."/>
            <person name="Cantor M.N."/>
            <person name="Hua S.X."/>
        </authorList>
    </citation>
    <scope>NUCLEOTIDE SEQUENCE [LARGE SCALE GENOMIC DNA]</scope>
    <source>
        <strain evidence="5 6">ATCC 200175</strain>
    </source>
</reference>
<sequence>MKGLGVQEVYLEIQVTKRRFFFVYHSEEGLLRKVEVRSGVGSGSLRSRYPTCDGRDIPRGLGLAGIPALKGTQPMVVPSQNPSSGGQGGGLRTLTLSIPSSSSAPSATSFVVSGSLDSSTALPNGFGAGSMVKRPRASTLPTFISDHHSWFDDARFDGSFPSRVLPFLYLGNLNHASNAYMLHALGITHVVSVGECALVPPPQTPTSPSPFQSSSSQRCSFVPSSSAQFVAGQGPGGQGSLWIEEREGRIKVLDIKGVCDDGIDTLEPQLHPICTWTEKAHLPGGQVLVHCRVGVSRSATVTIAYVMQHLGLSLVEAYLVVRLARERAGSDEKLREELGRALSRPYLAREVHALHEKYLS</sequence>
<name>A0A0C9TZX0_PAXIN</name>
<dbReference type="Proteomes" id="UP000053647">
    <property type="component" value="Unassembled WGS sequence"/>
</dbReference>
<dbReference type="InterPro" id="IPR020422">
    <property type="entry name" value="TYR_PHOSPHATASE_DUAL_dom"/>
</dbReference>
<dbReference type="PANTHER" id="PTHR47550">
    <property type="entry name" value="DUAL SPECIFICITY PROTEIN PHOSPHATASE PPS1"/>
    <property type="match status" value="1"/>
</dbReference>
<dbReference type="HOGENOM" id="CLU_027074_13_0_1"/>
<organism evidence="5 6">
    <name type="scientific">Paxillus involutus ATCC 200175</name>
    <dbReference type="NCBI Taxonomy" id="664439"/>
    <lineage>
        <taxon>Eukaryota</taxon>
        <taxon>Fungi</taxon>
        <taxon>Dikarya</taxon>
        <taxon>Basidiomycota</taxon>
        <taxon>Agaricomycotina</taxon>
        <taxon>Agaricomycetes</taxon>
        <taxon>Agaricomycetidae</taxon>
        <taxon>Boletales</taxon>
        <taxon>Paxilineae</taxon>
        <taxon>Paxillaceae</taxon>
        <taxon>Paxillus</taxon>
    </lineage>
</organism>
<dbReference type="EMBL" id="KN819359">
    <property type="protein sequence ID" value="KIJ12866.1"/>
    <property type="molecule type" value="Genomic_DNA"/>
</dbReference>
<dbReference type="PANTHER" id="PTHR47550:SF1">
    <property type="entry name" value="DUAL SPECIFICITY PROTEIN PHOSPHATASE PPS1"/>
    <property type="match status" value="1"/>
</dbReference>
<dbReference type="AlphaFoldDB" id="A0A0C9TZX0"/>
<dbReference type="GO" id="GO:0008138">
    <property type="term" value="F:protein tyrosine/serine/threonine phosphatase activity"/>
    <property type="evidence" value="ECO:0007669"/>
    <property type="project" value="TreeGrafter"/>
</dbReference>
<dbReference type="InterPro" id="IPR029021">
    <property type="entry name" value="Prot-tyrosine_phosphatase-like"/>
</dbReference>
<dbReference type="PROSITE" id="PS00383">
    <property type="entry name" value="TYR_PHOSPHATASE_1"/>
    <property type="match status" value="1"/>
</dbReference>
<dbReference type="Gene3D" id="3.90.190.10">
    <property type="entry name" value="Protein tyrosine phosphatase superfamily"/>
    <property type="match status" value="1"/>
</dbReference>
<dbReference type="SUPFAM" id="SSF52799">
    <property type="entry name" value="(Phosphotyrosine protein) phosphatases II"/>
    <property type="match status" value="1"/>
</dbReference>